<dbReference type="EMBL" id="CAJGYM010000027">
    <property type="protein sequence ID" value="CAD6192424.1"/>
    <property type="molecule type" value="Genomic_DNA"/>
</dbReference>
<dbReference type="GO" id="GO:0000271">
    <property type="term" value="P:polysaccharide biosynthetic process"/>
    <property type="evidence" value="ECO:0007669"/>
    <property type="project" value="TreeGrafter"/>
</dbReference>
<evidence type="ECO:0000259" key="3">
    <source>
        <dbReference type="Pfam" id="PF19040"/>
    </source>
</evidence>
<keyword evidence="1" id="KW-0472">Membrane</keyword>
<feature type="transmembrane region" description="Helical" evidence="1">
    <location>
        <begin position="82"/>
        <end position="104"/>
    </location>
</feature>
<evidence type="ECO:0000313" key="5">
    <source>
        <dbReference type="Proteomes" id="UP000835052"/>
    </source>
</evidence>
<evidence type="ECO:0000256" key="1">
    <source>
        <dbReference type="SAM" id="Phobius"/>
    </source>
</evidence>
<feature type="transmembrane region" description="Helical" evidence="1">
    <location>
        <begin position="314"/>
        <end position="333"/>
    </location>
</feature>
<comment type="caution">
    <text evidence="4">The sequence shown here is derived from an EMBL/GenBank/DDBJ whole genome shotgun (WGS) entry which is preliminary data.</text>
</comment>
<dbReference type="GO" id="GO:0016020">
    <property type="term" value="C:membrane"/>
    <property type="evidence" value="ECO:0007669"/>
    <property type="project" value="TreeGrafter"/>
</dbReference>
<dbReference type="AlphaFoldDB" id="A0A8S1HAG8"/>
<feature type="transmembrane region" description="Helical" evidence="1">
    <location>
        <begin position="12"/>
        <end position="32"/>
    </location>
</feature>
<evidence type="ECO:0000259" key="2">
    <source>
        <dbReference type="Pfam" id="PF01757"/>
    </source>
</evidence>
<dbReference type="InterPro" id="IPR043968">
    <property type="entry name" value="SGNH"/>
</dbReference>
<feature type="transmembrane region" description="Helical" evidence="1">
    <location>
        <begin position="176"/>
        <end position="193"/>
    </location>
</feature>
<dbReference type="OrthoDB" id="5825384at2759"/>
<dbReference type="PANTHER" id="PTHR23028">
    <property type="entry name" value="ACETYLTRANSFERASE"/>
    <property type="match status" value="1"/>
</dbReference>
<evidence type="ECO:0008006" key="6">
    <source>
        <dbReference type="Google" id="ProtNLM"/>
    </source>
</evidence>
<keyword evidence="1" id="KW-0812">Transmembrane</keyword>
<feature type="domain" description="SGNH" evidence="3">
    <location>
        <begin position="381"/>
        <end position="619"/>
    </location>
</feature>
<accession>A0A8S1HAG8</accession>
<feature type="domain" description="Acyltransferase 3" evidence="2">
    <location>
        <begin position="13"/>
        <end position="214"/>
    </location>
</feature>
<protein>
    <recommendedName>
        <fullName evidence="6">Acyl_transf_3 domain-containing protein</fullName>
    </recommendedName>
</protein>
<feature type="transmembrane region" description="Helical" evidence="1">
    <location>
        <begin position="205"/>
        <end position="226"/>
    </location>
</feature>
<keyword evidence="1" id="KW-1133">Transmembrane helix</keyword>
<keyword evidence="5" id="KW-1185">Reference proteome</keyword>
<organism evidence="4 5">
    <name type="scientific">Caenorhabditis auriculariae</name>
    <dbReference type="NCBI Taxonomy" id="2777116"/>
    <lineage>
        <taxon>Eukaryota</taxon>
        <taxon>Metazoa</taxon>
        <taxon>Ecdysozoa</taxon>
        <taxon>Nematoda</taxon>
        <taxon>Chromadorea</taxon>
        <taxon>Rhabditida</taxon>
        <taxon>Rhabditina</taxon>
        <taxon>Rhabditomorpha</taxon>
        <taxon>Rhabditoidea</taxon>
        <taxon>Rhabditidae</taxon>
        <taxon>Peloderinae</taxon>
        <taxon>Caenorhabditis</taxon>
    </lineage>
</organism>
<feature type="transmembrane region" description="Helical" evidence="1">
    <location>
        <begin position="38"/>
        <end position="61"/>
    </location>
</feature>
<sequence length="625" mass="72263">MLSMQKIAKKRLDLQGLRGLAIISVVLFHFFPKKFPNGYVGVDLFFVLSGFFMAMLLTRILPKNVNFATSKSVLYSFYSKRIRRLVPSYLFSTCLMLLLVYSVFPESATDVNVQSAPFALFFVSNREKSDTQGYAEMLSLAVDVFTHTWSLSVEMQFYLIIPIIFLISSFFKDKQFTVIFIIGFFSAIIQLSTPKSKKCKNYHTLINIFFLILGSFSPLDINQHYLRLNITLMTGLLIAENPQNTRFLSIRLLTFFGDISYSLYLVHWPIFAYIKLILGLNNINLFCGIVLSIALATVITYTFERWSLQSSPRILFMTIVFLYIANIGLYQTMKVNENLQKESYINTLKHLDRKNLTLDQVIALNNWYENNDDDVMMIPECEYDTRGPFDWCRFKNLSKTASQTIMIMGNSWAANNGKLIYDECRDKARNMSLYSSYGCEPTYPTHNQERCKESFTTFVNNLKSIKPDILFIIYRPISLMEPFKTHIVTDDEIYKVAKDQLLKYRELVKKKIFLLDSIPRSDRYIVKMINKALRENIPIHQELLTDPVSVAGNIAARMRTAQLLQDCGPKCERIDLEPVFRDENGTGVFRMADDKGLVYFSASHHLSLHGFEVVRPVYRDICSKL</sequence>
<evidence type="ECO:0000313" key="4">
    <source>
        <dbReference type="EMBL" id="CAD6192424.1"/>
    </source>
</evidence>
<dbReference type="InterPro" id="IPR002656">
    <property type="entry name" value="Acyl_transf_3_dom"/>
</dbReference>
<feature type="transmembrane region" description="Helical" evidence="1">
    <location>
        <begin position="247"/>
        <end position="271"/>
    </location>
</feature>
<dbReference type="PANTHER" id="PTHR23028:SF127">
    <property type="entry name" value="ACYL_TRANSF_3 DOMAIN-CONTAINING PROTEIN-RELATED"/>
    <property type="match status" value="1"/>
</dbReference>
<reference evidence="4" key="1">
    <citation type="submission" date="2020-10" db="EMBL/GenBank/DDBJ databases">
        <authorList>
            <person name="Kikuchi T."/>
        </authorList>
    </citation>
    <scope>NUCLEOTIDE SEQUENCE</scope>
    <source>
        <strain evidence="4">NKZ352</strain>
    </source>
</reference>
<dbReference type="Pfam" id="PF19040">
    <property type="entry name" value="SGNH"/>
    <property type="match status" value="1"/>
</dbReference>
<gene>
    <name evidence="4" type="ORF">CAUJ_LOCUS8343</name>
</gene>
<proteinExistence type="predicted"/>
<dbReference type="GO" id="GO:0016747">
    <property type="term" value="F:acyltransferase activity, transferring groups other than amino-acyl groups"/>
    <property type="evidence" value="ECO:0007669"/>
    <property type="project" value="InterPro"/>
</dbReference>
<dbReference type="InterPro" id="IPR050879">
    <property type="entry name" value="Acyltransferase_3"/>
</dbReference>
<name>A0A8S1HAG8_9PELO</name>
<feature type="transmembrane region" description="Helical" evidence="1">
    <location>
        <begin position="155"/>
        <end position="171"/>
    </location>
</feature>
<dbReference type="Pfam" id="PF01757">
    <property type="entry name" value="Acyl_transf_3"/>
    <property type="match status" value="1"/>
</dbReference>
<dbReference type="Proteomes" id="UP000835052">
    <property type="component" value="Unassembled WGS sequence"/>
</dbReference>
<feature type="transmembrane region" description="Helical" evidence="1">
    <location>
        <begin position="283"/>
        <end position="302"/>
    </location>
</feature>